<dbReference type="GO" id="GO:0045944">
    <property type="term" value="P:positive regulation of transcription by RNA polymerase II"/>
    <property type="evidence" value="ECO:0007669"/>
    <property type="project" value="TreeGrafter"/>
</dbReference>
<protein>
    <recommendedName>
        <fullName evidence="6">ARCA protein</fullName>
    </recommendedName>
</protein>
<evidence type="ECO:0000313" key="4">
    <source>
        <dbReference type="EMBL" id="KAF2972659.1"/>
    </source>
</evidence>
<dbReference type="AlphaFoldDB" id="A0A7C8J7K2"/>
<evidence type="ECO:0008006" key="6">
    <source>
        <dbReference type="Google" id="ProtNLM"/>
    </source>
</evidence>
<evidence type="ECO:0000256" key="3">
    <source>
        <dbReference type="SAM" id="MobiDB-lite"/>
    </source>
</evidence>
<dbReference type="Proteomes" id="UP000481858">
    <property type="component" value="Unassembled WGS sequence"/>
</dbReference>
<sequence length="594" mass="66243">MPAKDTIVVTPREDGPTAPSLILATSSRLDRNNQPLRPKRTSGANKRDLQFSPDQIWLRAAKSFNFVDETKEVVNIYETDSQENGSENDTDHDRAAYTVSPSEKYSHAASSPRPNLSQLDDPKNSDVNEAEWRLRLCSPTGTDLSNRFEAANYISLQSSAAGQGDKDGDVAVHGSTPTHDDNLGFQALLNAGHLLDYGGVSPDTLGASVTAQDDTQWPADPYAARRTWPLKDKHEAELFCHWVRHIAPLFDLCDHERHFATVVPQRATTCPPLLNALLAASAKHSSRMRLVNPLVADKYYQESLGTIIPVLSSRTVVKDENLLAAIVILRFIEEMDIPFSPAAPQSHLIGTRAFLASRDRSCRFSKLGIAISWLALRQEIFMALIHSRSVHPDLLIEDSVSVWGPPECDCDYANRVIVQAALCLQYCFGEQEQQFPTWAELNNSLDRWYAERPWQFYPMSPEEDDDQFLPEPKYLSDAVVTGLQHYYLARLVLEAHNPSTLKLGPARKIHLEKLDQEMKRIVRMVCGIAKANPNTIPAGVAASVSIVIAGDRFTDKHEQDVLYDILVKTGQDLGWPTGAAQDEMRIAWGWPDAI</sequence>
<reference evidence="4 5" key="1">
    <citation type="submission" date="2019-12" db="EMBL/GenBank/DDBJ databases">
        <title>Draft genome sequence of the ascomycete Xylaria multiplex DSM 110363.</title>
        <authorList>
            <person name="Buettner E."/>
            <person name="Kellner H."/>
        </authorList>
    </citation>
    <scope>NUCLEOTIDE SEQUENCE [LARGE SCALE GENOMIC DNA]</scope>
    <source>
        <strain evidence="4 5">DSM 110363</strain>
    </source>
</reference>
<dbReference type="OrthoDB" id="4525710at2759"/>
<dbReference type="GO" id="GO:0005634">
    <property type="term" value="C:nucleus"/>
    <property type="evidence" value="ECO:0007669"/>
    <property type="project" value="UniProtKB-SubCell"/>
</dbReference>
<dbReference type="PANTHER" id="PTHR37534">
    <property type="entry name" value="TRANSCRIPTIONAL ACTIVATOR PROTEIN UGA3"/>
    <property type="match status" value="1"/>
</dbReference>
<dbReference type="EMBL" id="WUBL01000005">
    <property type="protein sequence ID" value="KAF2972659.1"/>
    <property type="molecule type" value="Genomic_DNA"/>
</dbReference>
<dbReference type="PANTHER" id="PTHR37534:SF2">
    <property type="entry name" value="N-ACETYLTRANSFERASE DOMAIN-CONTAINING PROTEIN"/>
    <property type="match status" value="1"/>
</dbReference>
<dbReference type="GO" id="GO:0003700">
    <property type="term" value="F:DNA-binding transcription factor activity"/>
    <property type="evidence" value="ECO:0007669"/>
    <property type="project" value="TreeGrafter"/>
</dbReference>
<accession>A0A7C8J7K2</accession>
<dbReference type="GO" id="GO:0000976">
    <property type="term" value="F:transcription cis-regulatory region binding"/>
    <property type="evidence" value="ECO:0007669"/>
    <property type="project" value="TreeGrafter"/>
</dbReference>
<evidence type="ECO:0000313" key="5">
    <source>
        <dbReference type="Proteomes" id="UP000481858"/>
    </source>
</evidence>
<organism evidence="4 5">
    <name type="scientific">Xylaria multiplex</name>
    <dbReference type="NCBI Taxonomy" id="323545"/>
    <lineage>
        <taxon>Eukaryota</taxon>
        <taxon>Fungi</taxon>
        <taxon>Dikarya</taxon>
        <taxon>Ascomycota</taxon>
        <taxon>Pezizomycotina</taxon>
        <taxon>Sordariomycetes</taxon>
        <taxon>Xylariomycetidae</taxon>
        <taxon>Xylariales</taxon>
        <taxon>Xylariaceae</taxon>
        <taxon>Xylaria</taxon>
    </lineage>
</organism>
<evidence type="ECO:0000256" key="1">
    <source>
        <dbReference type="ARBA" id="ARBA00004123"/>
    </source>
</evidence>
<feature type="region of interest" description="Disordered" evidence="3">
    <location>
        <begin position="1"/>
        <end position="48"/>
    </location>
</feature>
<feature type="region of interest" description="Disordered" evidence="3">
    <location>
        <begin position="99"/>
        <end position="124"/>
    </location>
</feature>
<proteinExistence type="predicted"/>
<name>A0A7C8J7K2_9PEZI</name>
<gene>
    <name evidence="4" type="ORF">GQX73_g877</name>
</gene>
<comment type="subcellular location">
    <subcellularLocation>
        <location evidence="1">Nucleus</location>
    </subcellularLocation>
</comment>
<feature type="compositionally biased region" description="Polar residues" evidence="3">
    <location>
        <begin position="99"/>
        <end position="118"/>
    </location>
</feature>
<feature type="compositionally biased region" description="Polar residues" evidence="3">
    <location>
        <begin position="23"/>
        <end position="35"/>
    </location>
</feature>
<comment type="caution">
    <text evidence="4">The sequence shown here is derived from an EMBL/GenBank/DDBJ whole genome shotgun (WGS) entry which is preliminary data.</text>
</comment>
<dbReference type="Pfam" id="PF11951">
    <property type="entry name" value="Fungal_trans_2"/>
    <property type="match status" value="1"/>
</dbReference>
<dbReference type="InParanoid" id="A0A7C8J7K2"/>
<keyword evidence="5" id="KW-1185">Reference proteome</keyword>
<dbReference type="InterPro" id="IPR021858">
    <property type="entry name" value="Fun_TF"/>
</dbReference>
<evidence type="ECO:0000256" key="2">
    <source>
        <dbReference type="ARBA" id="ARBA00023242"/>
    </source>
</evidence>
<keyword evidence="2" id="KW-0539">Nucleus</keyword>